<protein>
    <submittedName>
        <fullName evidence="7">Uncharacterized protein</fullName>
    </submittedName>
</protein>
<keyword evidence="4" id="KW-1133">Transmembrane helix</keyword>
<dbReference type="PANTHER" id="PTHR48061">
    <property type="entry name" value="LEUCINE-RICH REPEAT RECEPTOR PROTEIN KINASE EMS1-LIKE-RELATED"/>
    <property type="match status" value="1"/>
</dbReference>
<evidence type="ECO:0000256" key="2">
    <source>
        <dbReference type="ARBA" id="ARBA00022692"/>
    </source>
</evidence>
<evidence type="ECO:0000256" key="5">
    <source>
        <dbReference type="ARBA" id="ARBA00023136"/>
    </source>
</evidence>
<comment type="caution">
    <text evidence="7">The sequence shown here is derived from an EMBL/GenBank/DDBJ whole genome shotgun (WGS) entry which is preliminary data.</text>
</comment>
<accession>A0AAV7G765</accession>
<organism evidence="7 8">
    <name type="scientific">Dendrobium chrysotoxum</name>
    <name type="common">Orchid</name>
    <dbReference type="NCBI Taxonomy" id="161865"/>
    <lineage>
        <taxon>Eukaryota</taxon>
        <taxon>Viridiplantae</taxon>
        <taxon>Streptophyta</taxon>
        <taxon>Embryophyta</taxon>
        <taxon>Tracheophyta</taxon>
        <taxon>Spermatophyta</taxon>
        <taxon>Magnoliopsida</taxon>
        <taxon>Liliopsida</taxon>
        <taxon>Asparagales</taxon>
        <taxon>Orchidaceae</taxon>
        <taxon>Epidendroideae</taxon>
        <taxon>Malaxideae</taxon>
        <taxon>Dendrobiinae</taxon>
        <taxon>Dendrobium</taxon>
    </lineage>
</organism>
<evidence type="ECO:0000256" key="6">
    <source>
        <dbReference type="ARBA" id="ARBA00023180"/>
    </source>
</evidence>
<dbReference type="InterPro" id="IPR046956">
    <property type="entry name" value="RLP23-like"/>
</dbReference>
<evidence type="ECO:0000256" key="1">
    <source>
        <dbReference type="ARBA" id="ARBA00004479"/>
    </source>
</evidence>
<dbReference type="PROSITE" id="PS51450">
    <property type="entry name" value="LRR"/>
    <property type="match status" value="1"/>
</dbReference>
<keyword evidence="6" id="KW-0325">Glycoprotein</keyword>
<dbReference type="InterPro" id="IPR001611">
    <property type="entry name" value="Leu-rich_rpt"/>
</dbReference>
<keyword evidence="3" id="KW-0732">Signal</keyword>
<name>A0AAV7G765_DENCH</name>
<gene>
    <name evidence="7" type="ORF">IEQ34_018636</name>
</gene>
<keyword evidence="2" id="KW-0812">Transmembrane</keyword>
<dbReference type="Proteomes" id="UP000775213">
    <property type="component" value="Unassembled WGS sequence"/>
</dbReference>
<dbReference type="InterPro" id="IPR032675">
    <property type="entry name" value="LRR_dom_sf"/>
</dbReference>
<dbReference type="Pfam" id="PF00560">
    <property type="entry name" value="LRR_1"/>
    <property type="match status" value="3"/>
</dbReference>
<keyword evidence="8" id="KW-1185">Reference proteome</keyword>
<dbReference type="Gene3D" id="3.80.10.10">
    <property type="entry name" value="Ribonuclease Inhibitor"/>
    <property type="match status" value="1"/>
</dbReference>
<dbReference type="PANTHER" id="PTHR48061:SF12">
    <property type="entry name" value="DISEASE RESISTANCE LIKE PROTEIN"/>
    <property type="match status" value="1"/>
</dbReference>
<sequence>MILHLSSCQFYGTMPSSIGSLSELVYLDLSYNNFNGVVGLEFIKDLKNLKWLYISNSGFSLNIGSFSSSFPKISTLILVGCKLTKIPTFIKHQDQMFNLNLSNKITHEIPPFICNIIGLTTLDLSNNKLTDTVPPCLLEDGIDLLVLNLGGNRLHGAVPHGISPKCEL</sequence>
<dbReference type="PRINTS" id="PR00019">
    <property type="entry name" value="LEURICHRPT"/>
</dbReference>
<evidence type="ECO:0000256" key="3">
    <source>
        <dbReference type="ARBA" id="ARBA00022729"/>
    </source>
</evidence>
<evidence type="ECO:0000313" key="7">
    <source>
        <dbReference type="EMBL" id="KAH0451337.1"/>
    </source>
</evidence>
<proteinExistence type="predicted"/>
<comment type="subcellular location">
    <subcellularLocation>
        <location evidence="1">Membrane</location>
        <topology evidence="1">Single-pass type I membrane protein</topology>
    </subcellularLocation>
</comment>
<evidence type="ECO:0000256" key="4">
    <source>
        <dbReference type="ARBA" id="ARBA00022989"/>
    </source>
</evidence>
<dbReference type="AlphaFoldDB" id="A0AAV7G765"/>
<keyword evidence="5" id="KW-0472">Membrane</keyword>
<dbReference type="SUPFAM" id="SSF52058">
    <property type="entry name" value="L domain-like"/>
    <property type="match status" value="1"/>
</dbReference>
<dbReference type="EMBL" id="JAGFBR010000017">
    <property type="protein sequence ID" value="KAH0451337.1"/>
    <property type="molecule type" value="Genomic_DNA"/>
</dbReference>
<evidence type="ECO:0000313" key="8">
    <source>
        <dbReference type="Proteomes" id="UP000775213"/>
    </source>
</evidence>
<dbReference type="GO" id="GO:0016020">
    <property type="term" value="C:membrane"/>
    <property type="evidence" value="ECO:0007669"/>
    <property type="project" value="UniProtKB-SubCell"/>
</dbReference>
<reference evidence="7 8" key="1">
    <citation type="journal article" date="2021" name="Hortic Res">
        <title>Chromosome-scale assembly of the Dendrobium chrysotoxum genome enhances the understanding of orchid evolution.</title>
        <authorList>
            <person name="Zhang Y."/>
            <person name="Zhang G.Q."/>
            <person name="Zhang D."/>
            <person name="Liu X.D."/>
            <person name="Xu X.Y."/>
            <person name="Sun W.H."/>
            <person name="Yu X."/>
            <person name="Zhu X."/>
            <person name="Wang Z.W."/>
            <person name="Zhao X."/>
            <person name="Zhong W.Y."/>
            <person name="Chen H."/>
            <person name="Yin W.L."/>
            <person name="Huang T."/>
            <person name="Niu S.C."/>
            <person name="Liu Z.J."/>
        </authorList>
    </citation>
    <scope>NUCLEOTIDE SEQUENCE [LARGE SCALE GENOMIC DNA]</scope>
    <source>
        <strain evidence="7">Lindl</strain>
    </source>
</reference>